<evidence type="ECO:0000313" key="4">
    <source>
        <dbReference type="Proteomes" id="UP000028181"/>
    </source>
</evidence>
<dbReference type="Gene3D" id="3.40.30.10">
    <property type="entry name" value="Glutaredoxin"/>
    <property type="match status" value="1"/>
</dbReference>
<dbReference type="PROSITE" id="PS50405">
    <property type="entry name" value="GST_CTER"/>
    <property type="match status" value="1"/>
</dbReference>
<dbReference type="GO" id="GO:0016740">
    <property type="term" value="F:transferase activity"/>
    <property type="evidence" value="ECO:0007669"/>
    <property type="project" value="UniProtKB-KW"/>
</dbReference>
<dbReference type="PANTHER" id="PTHR44051:SF8">
    <property type="entry name" value="GLUTATHIONE S-TRANSFERASE GSTA"/>
    <property type="match status" value="1"/>
</dbReference>
<dbReference type="InterPro" id="IPR010987">
    <property type="entry name" value="Glutathione-S-Trfase_C-like"/>
</dbReference>
<dbReference type="eggNOG" id="COG0625">
    <property type="taxonomic scope" value="Bacteria"/>
</dbReference>
<dbReference type="PATRIC" id="fig|1028800.3.peg.1368"/>
<dbReference type="InterPro" id="IPR004046">
    <property type="entry name" value="GST_C"/>
</dbReference>
<dbReference type="HOGENOM" id="CLU_011226_6_1_5"/>
<sequence length="194" mass="21992">MNLFYYPAACSLADHIALIETGLAYKLLSINHERKTEDGRDFLSINPKGYIPTLELEDGVFLTENPVILNYIAEKSGKLLPKDGMIRWRTLESLAFMASEIHASYQPFFRDFPEPEKVRAREKLVKAFAILADQMGDKKFLVSDEMTIADCYLFWVLMVAPKSGVELPENLRKAFDRMRALPSVIQALAEEGLG</sequence>
<dbReference type="InterPro" id="IPR040079">
    <property type="entry name" value="Glutathione_S-Trfase"/>
</dbReference>
<dbReference type="CDD" id="cd03057">
    <property type="entry name" value="GST_N_Beta"/>
    <property type="match status" value="1"/>
</dbReference>
<dbReference type="PROSITE" id="PS50404">
    <property type="entry name" value="GST_NTER"/>
    <property type="match status" value="1"/>
</dbReference>
<dbReference type="SFLD" id="SFLDS00019">
    <property type="entry name" value="Glutathione_Transferase_(cytos"/>
    <property type="match status" value="1"/>
</dbReference>
<reference evidence="4" key="1">
    <citation type="journal article" date="2014" name="BMC Genomics">
        <title>Genome sequencing of two Neorhizobium galegae strains reveals a noeT gene responsible for the unusual acetylation of the nodulation factors.</title>
        <authorList>
            <person name="Osterman J."/>
            <person name="Marsh J."/>
            <person name="Laine P.K."/>
            <person name="Zeng Z."/>
            <person name="Alatalo E."/>
            <person name="Sullivan J.T."/>
            <person name="Young J.P."/>
            <person name="Thomas-Oates J."/>
            <person name="Paulin L."/>
            <person name="Lindstrom K."/>
        </authorList>
    </citation>
    <scope>NUCLEOTIDE SEQUENCE [LARGE SCALE GENOMIC DNA]</scope>
    <source>
        <strain evidence="4">HAMBI 540</strain>
    </source>
</reference>
<proteinExistence type="predicted"/>
<keyword evidence="4" id="KW-1185">Reference proteome</keyword>
<feature type="domain" description="GST N-terminal" evidence="1">
    <location>
        <begin position="1"/>
        <end position="80"/>
    </location>
</feature>
<dbReference type="OrthoDB" id="7583243at2"/>
<dbReference type="Pfam" id="PF13409">
    <property type="entry name" value="GST_N_2"/>
    <property type="match status" value="1"/>
</dbReference>
<dbReference type="AlphaFoldDB" id="A0A068SP36"/>
<dbReference type="GeneID" id="24257964"/>
<dbReference type="PANTHER" id="PTHR44051">
    <property type="entry name" value="GLUTATHIONE S-TRANSFERASE-RELATED"/>
    <property type="match status" value="1"/>
</dbReference>
<dbReference type="SFLD" id="SFLDG00358">
    <property type="entry name" value="Main_(cytGST)"/>
    <property type="match status" value="1"/>
</dbReference>
<dbReference type="KEGG" id="ngg:RG540_CH13510"/>
<dbReference type="RefSeq" id="WP_038585915.1">
    <property type="nucleotide sequence ID" value="NZ_HG938353.1"/>
</dbReference>
<dbReference type="InterPro" id="IPR036249">
    <property type="entry name" value="Thioredoxin-like_sf"/>
</dbReference>
<dbReference type="InterPro" id="IPR004045">
    <property type="entry name" value="Glutathione_S-Trfase_N"/>
</dbReference>
<dbReference type="InterPro" id="IPR036282">
    <property type="entry name" value="Glutathione-S-Trfase_C_sf"/>
</dbReference>
<gene>
    <name evidence="3" type="ORF">RG540_CH13510</name>
</gene>
<organism evidence="3 4">
    <name type="scientific">Neorhizobium galegae bv. orientalis str. HAMBI 540</name>
    <dbReference type="NCBI Taxonomy" id="1028800"/>
    <lineage>
        <taxon>Bacteria</taxon>
        <taxon>Pseudomonadati</taxon>
        <taxon>Pseudomonadota</taxon>
        <taxon>Alphaproteobacteria</taxon>
        <taxon>Hyphomicrobiales</taxon>
        <taxon>Rhizobiaceae</taxon>
        <taxon>Rhizobium/Agrobacterium group</taxon>
        <taxon>Neorhizobium</taxon>
    </lineage>
</organism>
<dbReference type="Proteomes" id="UP000028181">
    <property type="component" value="Chromosome I"/>
</dbReference>
<protein>
    <submittedName>
        <fullName evidence="3">Glutathionine S-transferase</fullName>
    </submittedName>
</protein>
<evidence type="ECO:0000259" key="2">
    <source>
        <dbReference type="PROSITE" id="PS50405"/>
    </source>
</evidence>
<accession>A0A068SP36</accession>
<dbReference type="Pfam" id="PF00043">
    <property type="entry name" value="GST_C"/>
    <property type="match status" value="1"/>
</dbReference>
<name>A0A068SP36_NEOGA</name>
<dbReference type="Gene3D" id="1.20.1050.10">
    <property type="match status" value="1"/>
</dbReference>
<evidence type="ECO:0000313" key="3">
    <source>
        <dbReference type="EMBL" id="CDN47531.1"/>
    </source>
</evidence>
<dbReference type="EMBL" id="HG938353">
    <property type="protein sequence ID" value="CDN47531.1"/>
    <property type="molecule type" value="Genomic_DNA"/>
</dbReference>
<keyword evidence="3" id="KW-0808">Transferase</keyword>
<dbReference type="SUPFAM" id="SSF47616">
    <property type="entry name" value="GST C-terminal domain-like"/>
    <property type="match status" value="1"/>
</dbReference>
<evidence type="ECO:0000259" key="1">
    <source>
        <dbReference type="PROSITE" id="PS50404"/>
    </source>
</evidence>
<feature type="domain" description="GST C-terminal" evidence="2">
    <location>
        <begin position="83"/>
        <end position="194"/>
    </location>
</feature>
<dbReference type="SUPFAM" id="SSF52833">
    <property type="entry name" value="Thioredoxin-like"/>
    <property type="match status" value="1"/>
</dbReference>